<sequence>MHSPLVDVGQLQRRRPEHEHAVPGAREIAERGQRFSQSQDGAFVQPRFRRQLRQRQRRLVQTERRQQRQRTVDGRNAGIRQQGRIERLRGRHGAPFNRSVKQNDCVNFRTCLYFSQPST</sequence>
<protein>
    <submittedName>
        <fullName evidence="2">Uncharacterized protein</fullName>
    </submittedName>
</protein>
<reference evidence="2" key="1">
    <citation type="submission" date="2019-08" db="EMBL/GenBank/DDBJ databases">
        <authorList>
            <person name="Kucharzyk K."/>
            <person name="Murdoch R.W."/>
            <person name="Higgins S."/>
            <person name="Loffler F."/>
        </authorList>
    </citation>
    <scope>NUCLEOTIDE SEQUENCE</scope>
</reference>
<name>A0A645CL83_9ZZZZ</name>
<feature type="compositionally biased region" description="Basic and acidic residues" evidence="1">
    <location>
        <begin position="14"/>
        <end position="33"/>
    </location>
</feature>
<feature type="compositionally biased region" description="Basic and acidic residues" evidence="1">
    <location>
        <begin position="60"/>
        <end position="73"/>
    </location>
</feature>
<dbReference type="EMBL" id="VSSQ01028113">
    <property type="protein sequence ID" value="MPM77695.1"/>
    <property type="molecule type" value="Genomic_DNA"/>
</dbReference>
<evidence type="ECO:0000313" key="2">
    <source>
        <dbReference type="EMBL" id="MPM77695.1"/>
    </source>
</evidence>
<evidence type="ECO:0000256" key="1">
    <source>
        <dbReference type="SAM" id="MobiDB-lite"/>
    </source>
</evidence>
<organism evidence="2">
    <name type="scientific">bioreactor metagenome</name>
    <dbReference type="NCBI Taxonomy" id="1076179"/>
    <lineage>
        <taxon>unclassified sequences</taxon>
        <taxon>metagenomes</taxon>
        <taxon>ecological metagenomes</taxon>
    </lineage>
</organism>
<proteinExistence type="predicted"/>
<feature type="region of interest" description="Disordered" evidence="1">
    <location>
        <begin position="1"/>
        <end position="99"/>
    </location>
</feature>
<feature type="compositionally biased region" description="Basic residues" evidence="1">
    <location>
        <begin position="47"/>
        <end position="58"/>
    </location>
</feature>
<comment type="caution">
    <text evidence="2">The sequence shown here is derived from an EMBL/GenBank/DDBJ whole genome shotgun (WGS) entry which is preliminary data.</text>
</comment>
<gene>
    <name evidence="2" type="ORF">SDC9_124703</name>
</gene>
<dbReference type="AlphaFoldDB" id="A0A645CL83"/>
<accession>A0A645CL83</accession>